<accession>A0A1I6HRG2</accession>
<dbReference type="EMBL" id="FOYR01000002">
    <property type="protein sequence ID" value="SFR56984.1"/>
    <property type="molecule type" value="Genomic_DNA"/>
</dbReference>
<dbReference type="AlphaFoldDB" id="A0A1I6HRG2"/>
<evidence type="ECO:0008006" key="4">
    <source>
        <dbReference type="Google" id="ProtNLM"/>
    </source>
</evidence>
<evidence type="ECO:0000256" key="1">
    <source>
        <dbReference type="SAM" id="MobiDB-lite"/>
    </source>
</evidence>
<feature type="region of interest" description="Disordered" evidence="1">
    <location>
        <begin position="1"/>
        <end position="20"/>
    </location>
</feature>
<dbReference type="SUPFAM" id="SSF53335">
    <property type="entry name" value="S-adenosyl-L-methionine-dependent methyltransferases"/>
    <property type="match status" value="2"/>
</dbReference>
<dbReference type="InterPro" id="IPR029063">
    <property type="entry name" value="SAM-dependent_MTases_sf"/>
</dbReference>
<name>A0A1I6HRG2_9MICO</name>
<dbReference type="Gene3D" id="3.40.50.150">
    <property type="entry name" value="Vaccinia Virus protein VP39"/>
    <property type="match status" value="1"/>
</dbReference>
<reference evidence="3" key="1">
    <citation type="submission" date="2016-10" db="EMBL/GenBank/DDBJ databases">
        <authorList>
            <person name="Varghese N."/>
            <person name="Submissions S."/>
        </authorList>
    </citation>
    <scope>NUCLEOTIDE SEQUENCE [LARGE SCALE GENOMIC DNA]</scope>
    <source>
        <strain evidence="3">CL127</strain>
    </source>
</reference>
<protein>
    <recommendedName>
        <fullName evidence="4">DNA methylase</fullName>
    </recommendedName>
</protein>
<evidence type="ECO:0000313" key="3">
    <source>
        <dbReference type="Proteomes" id="UP000198877"/>
    </source>
</evidence>
<dbReference type="Proteomes" id="UP000198877">
    <property type="component" value="Unassembled WGS sequence"/>
</dbReference>
<proteinExistence type="predicted"/>
<organism evidence="2 3">
    <name type="scientific">Microbacterium azadirachtae</name>
    <dbReference type="NCBI Taxonomy" id="582680"/>
    <lineage>
        <taxon>Bacteria</taxon>
        <taxon>Bacillati</taxon>
        <taxon>Actinomycetota</taxon>
        <taxon>Actinomycetes</taxon>
        <taxon>Micrococcales</taxon>
        <taxon>Microbacteriaceae</taxon>
        <taxon>Microbacterium</taxon>
    </lineage>
</organism>
<evidence type="ECO:0000313" key="2">
    <source>
        <dbReference type="EMBL" id="SFR56984.1"/>
    </source>
</evidence>
<sequence>MPGTGRALATPPDAPPSPELVTSKHYSREFAALTDTYTGDPIDVSFRQLVGPLPANEYTHGLYPYPARLLRHIPRFLLATDAIVDGIDLVFDPFVGSGTVLLEAQLRGLAAVGVEQNPVAALASRVKVLGAVPDNILTTLTRVLDEARRTRRKLVPSTALERWYSAGAFSALARLASQVAAGAPEDRDLLALCLALTARRVARTDPRIPVPVTSERNATATSADVWKAWASEAEAIARKLGSLPPSRPEAHVIQGDARNSAVWPNAEQAQSTLLLSSPPYGAAQKYVRSTSLEAGWLGFAPHGRTIHIEHDSIGREHLSAADKTVKLTQVWSDELRADLALIAAKDHRRAAIYVTYFTDMQNVFQNARARSVKRIALVTGTNNVVGGTLHTSQHLAAIVRALGYRHTISLRDPIRGRSLLTARRNGTPSPSEYIDVFEVPDGA</sequence>
<gene>
    <name evidence="2" type="ORF">SAMN04488591_2048</name>
</gene>